<name>A0AAV0LZ69_9ROSI</name>
<keyword evidence="3" id="KW-1185">Reference proteome</keyword>
<sequence>MCLTGSALLHMSGFHDVHFPVFPKLTHLTIGMGGRSRVLHSLLSSASKLQSLVIDLEYHTGPATVWEDLETACTPECLLSSLEVIEIKDLVWQEGDWNIIVHLVNTGVVLKKVNIHLKSCDHEAWGRTALAVLLKQWGGLRGREARLFLPNNKEIRISSDDEINNEVDKKEGGP</sequence>
<dbReference type="Proteomes" id="UP001154282">
    <property type="component" value="Unassembled WGS sequence"/>
</dbReference>
<dbReference type="PANTHER" id="PTHR31900">
    <property type="entry name" value="F-BOX/RNI SUPERFAMILY PROTEIN-RELATED"/>
    <property type="match status" value="1"/>
</dbReference>
<organism evidence="2 3">
    <name type="scientific">Linum tenue</name>
    <dbReference type="NCBI Taxonomy" id="586396"/>
    <lineage>
        <taxon>Eukaryota</taxon>
        <taxon>Viridiplantae</taxon>
        <taxon>Streptophyta</taxon>
        <taxon>Embryophyta</taxon>
        <taxon>Tracheophyta</taxon>
        <taxon>Spermatophyta</taxon>
        <taxon>Magnoliopsida</taxon>
        <taxon>eudicotyledons</taxon>
        <taxon>Gunneridae</taxon>
        <taxon>Pentapetalae</taxon>
        <taxon>rosids</taxon>
        <taxon>fabids</taxon>
        <taxon>Malpighiales</taxon>
        <taxon>Linaceae</taxon>
        <taxon>Linum</taxon>
    </lineage>
</organism>
<dbReference type="InterPro" id="IPR050232">
    <property type="entry name" value="FBL13/AtMIF1-like"/>
</dbReference>
<evidence type="ECO:0000313" key="2">
    <source>
        <dbReference type="EMBL" id="CAI0439551.1"/>
    </source>
</evidence>
<dbReference type="EMBL" id="CAMGYJ010000006">
    <property type="protein sequence ID" value="CAI0439551.1"/>
    <property type="molecule type" value="Genomic_DNA"/>
</dbReference>
<dbReference type="PANTHER" id="PTHR31900:SF27">
    <property type="entry name" value="FBD DOMAIN-CONTAINING PROTEIN"/>
    <property type="match status" value="1"/>
</dbReference>
<feature type="domain" description="FBD" evidence="1">
    <location>
        <begin position="72"/>
        <end position="115"/>
    </location>
</feature>
<reference evidence="2" key="1">
    <citation type="submission" date="2022-08" db="EMBL/GenBank/DDBJ databases">
        <authorList>
            <person name="Gutierrez-Valencia J."/>
        </authorList>
    </citation>
    <scope>NUCLEOTIDE SEQUENCE</scope>
</reference>
<dbReference type="Pfam" id="PF08387">
    <property type="entry name" value="FBD"/>
    <property type="match status" value="1"/>
</dbReference>
<evidence type="ECO:0000259" key="1">
    <source>
        <dbReference type="Pfam" id="PF08387"/>
    </source>
</evidence>
<dbReference type="AlphaFoldDB" id="A0AAV0LZ69"/>
<proteinExistence type="predicted"/>
<comment type="caution">
    <text evidence="2">The sequence shown here is derived from an EMBL/GenBank/DDBJ whole genome shotgun (WGS) entry which is preliminary data.</text>
</comment>
<protein>
    <recommendedName>
        <fullName evidence="1">FBD domain-containing protein</fullName>
    </recommendedName>
</protein>
<gene>
    <name evidence="2" type="ORF">LITE_LOCUS26189</name>
</gene>
<accession>A0AAV0LZ69</accession>
<dbReference type="InterPro" id="IPR006566">
    <property type="entry name" value="FBD"/>
</dbReference>
<evidence type="ECO:0000313" key="3">
    <source>
        <dbReference type="Proteomes" id="UP001154282"/>
    </source>
</evidence>